<proteinExistence type="predicted"/>
<evidence type="ECO:0000313" key="2">
    <source>
        <dbReference type="EMBL" id="MFD1166814.1"/>
    </source>
</evidence>
<sequence length="318" mass="36950">MKIKQIYTSSYFGILFAAIYGIAVRIFVDNSHFKEDNDVFTITFFLITPIIISLIPIIFSKEIRQSTIKSFFFPFLSIFLFYILAFVTKLEDTLCLLILGIPYLLITGTVALLVNYFLKKQDKNNKLFSLLLLPLITLPIENSVPDKSENYKVSFSIIIDKTPQEVFPNLIEVPRLSNTDYQEGFFQLIGIPRPIESKLYNDGYNSYRIGSFTDGLELYEIITQNKKNEFVNFKIDLTKSKLRNKPTDKHILKGDYFKFQNINYTLTPLSNNQTNVELSCDYIISSKMNFYANLWAKNIILDFEKRLLKGLKTNLEKK</sequence>
<keyword evidence="1" id="KW-1133">Transmembrane helix</keyword>
<feature type="transmembrane region" description="Helical" evidence="1">
    <location>
        <begin position="96"/>
        <end position="118"/>
    </location>
</feature>
<dbReference type="RefSeq" id="WP_380897753.1">
    <property type="nucleotide sequence ID" value="NZ_JBHTKY010000024.1"/>
</dbReference>
<organism evidence="2 3">
    <name type="scientific">Sphingobacterium daejeonense</name>
    <dbReference type="NCBI Taxonomy" id="371142"/>
    <lineage>
        <taxon>Bacteria</taxon>
        <taxon>Pseudomonadati</taxon>
        <taxon>Bacteroidota</taxon>
        <taxon>Sphingobacteriia</taxon>
        <taxon>Sphingobacteriales</taxon>
        <taxon>Sphingobacteriaceae</taxon>
        <taxon>Sphingobacterium</taxon>
    </lineage>
</organism>
<name>A0ABW3RP89_9SPHI</name>
<protein>
    <recommendedName>
        <fullName evidence="4">Polyketide cyclase / dehydrase and lipid transport</fullName>
    </recommendedName>
</protein>
<dbReference type="Proteomes" id="UP001597205">
    <property type="component" value="Unassembled WGS sequence"/>
</dbReference>
<dbReference type="EMBL" id="JBHTKY010000024">
    <property type="protein sequence ID" value="MFD1166814.1"/>
    <property type="molecule type" value="Genomic_DNA"/>
</dbReference>
<feature type="transmembrane region" description="Helical" evidence="1">
    <location>
        <begin position="40"/>
        <end position="59"/>
    </location>
</feature>
<accession>A0ABW3RP89</accession>
<keyword evidence="3" id="KW-1185">Reference proteome</keyword>
<evidence type="ECO:0008006" key="4">
    <source>
        <dbReference type="Google" id="ProtNLM"/>
    </source>
</evidence>
<evidence type="ECO:0000313" key="3">
    <source>
        <dbReference type="Proteomes" id="UP001597205"/>
    </source>
</evidence>
<gene>
    <name evidence="2" type="ORF">ACFQ2C_14485</name>
</gene>
<feature type="transmembrane region" description="Helical" evidence="1">
    <location>
        <begin position="12"/>
        <end position="28"/>
    </location>
</feature>
<keyword evidence="1" id="KW-0472">Membrane</keyword>
<comment type="caution">
    <text evidence="2">The sequence shown here is derived from an EMBL/GenBank/DDBJ whole genome shotgun (WGS) entry which is preliminary data.</text>
</comment>
<keyword evidence="1" id="KW-0812">Transmembrane</keyword>
<reference evidence="3" key="1">
    <citation type="journal article" date="2019" name="Int. J. Syst. Evol. Microbiol.">
        <title>The Global Catalogue of Microorganisms (GCM) 10K type strain sequencing project: providing services to taxonomists for standard genome sequencing and annotation.</title>
        <authorList>
            <consortium name="The Broad Institute Genomics Platform"/>
            <consortium name="The Broad Institute Genome Sequencing Center for Infectious Disease"/>
            <person name="Wu L."/>
            <person name="Ma J."/>
        </authorList>
    </citation>
    <scope>NUCLEOTIDE SEQUENCE [LARGE SCALE GENOMIC DNA]</scope>
    <source>
        <strain evidence="3">CCUG 52468</strain>
    </source>
</reference>
<feature type="transmembrane region" description="Helical" evidence="1">
    <location>
        <begin position="71"/>
        <end position="90"/>
    </location>
</feature>
<evidence type="ECO:0000256" key="1">
    <source>
        <dbReference type="SAM" id="Phobius"/>
    </source>
</evidence>